<evidence type="ECO:0000313" key="1">
    <source>
        <dbReference type="EMBL" id="KAJ7353526.1"/>
    </source>
</evidence>
<keyword evidence="2" id="KW-1185">Reference proteome</keyword>
<comment type="caution">
    <text evidence="1">The sequence shown here is derived from an EMBL/GenBank/DDBJ whole genome shotgun (WGS) entry which is preliminary data.</text>
</comment>
<evidence type="ECO:0000313" key="2">
    <source>
        <dbReference type="Proteomes" id="UP001218218"/>
    </source>
</evidence>
<protein>
    <recommendedName>
        <fullName evidence="3">F-box domain-containing protein</fullName>
    </recommendedName>
</protein>
<dbReference type="Proteomes" id="UP001218218">
    <property type="component" value="Unassembled WGS sequence"/>
</dbReference>
<dbReference type="SUPFAM" id="SSF81383">
    <property type="entry name" value="F-box domain"/>
    <property type="match status" value="1"/>
</dbReference>
<dbReference type="InterPro" id="IPR036047">
    <property type="entry name" value="F-box-like_dom_sf"/>
</dbReference>
<name>A0AAD7ABC4_9AGAR</name>
<gene>
    <name evidence="1" type="ORF">DFH08DRAFT_857021</name>
</gene>
<sequence length="359" mass="40026">MPVLTRRASRCIVRWLPNEILAEVIQHLGSNSYRDLLALCRTSRLIHGLATPILYRNIRLSTVTATRRCFLTLRTHAGSHPRARHVRLLTMGTLGKSNLNLPADLVSNLIPVFQDFRRLQCLELYVIGPLGPLLQESNFPELRALNSNVDISFSAALREFINRHLSLTSLDLFPTEDFVAEIGSISLPHLRNYTGPGRYASGLVVGDKSLETVTVIWEAEDPSLGPAWAALGVCTEATISALALGTFCDRISAVDLLRCAAQNMPHLAIVDLRRMHNTADRMPPNTAQEIAHILVRFTELCVLKFDSAADAQDIGNQDMEADHRIVVSWGKACNTLCLIVLHGRLWKGRHEVWDLYRSS</sequence>
<dbReference type="EMBL" id="JARIHO010000011">
    <property type="protein sequence ID" value="KAJ7353526.1"/>
    <property type="molecule type" value="Genomic_DNA"/>
</dbReference>
<reference evidence="1" key="1">
    <citation type="submission" date="2023-03" db="EMBL/GenBank/DDBJ databases">
        <title>Massive genome expansion in bonnet fungi (Mycena s.s.) driven by repeated elements and novel gene families across ecological guilds.</title>
        <authorList>
            <consortium name="Lawrence Berkeley National Laboratory"/>
            <person name="Harder C.B."/>
            <person name="Miyauchi S."/>
            <person name="Viragh M."/>
            <person name="Kuo A."/>
            <person name="Thoen E."/>
            <person name="Andreopoulos B."/>
            <person name="Lu D."/>
            <person name="Skrede I."/>
            <person name="Drula E."/>
            <person name="Henrissat B."/>
            <person name="Morin E."/>
            <person name="Kohler A."/>
            <person name="Barry K."/>
            <person name="LaButti K."/>
            <person name="Morin E."/>
            <person name="Salamov A."/>
            <person name="Lipzen A."/>
            <person name="Mereny Z."/>
            <person name="Hegedus B."/>
            <person name="Baldrian P."/>
            <person name="Stursova M."/>
            <person name="Weitz H."/>
            <person name="Taylor A."/>
            <person name="Grigoriev I.V."/>
            <person name="Nagy L.G."/>
            <person name="Martin F."/>
            <person name="Kauserud H."/>
        </authorList>
    </citation>
    <scope>NUCLEOTIDE SEQUENCE</scope>
    <source>
        <strain evidence="1">CBHHK002</strain>
    </source>
</reference>
<evidence type="ECO:0008006" key="3">
    <source>
        <dbReference type="Google" id="ProtNLM"/>
    </source>
</evidence>
<dbReference type="AlphaFoldDB" id="A0AAD7ABC4"/>
<proteinExistence type="predicted"/>
<organism evidence="1 2">
    <name type="scientific">Mycena albidolilacea</name>
    <dbReference type="NCBI Taxonomy" id="1033008"/>
    <lineage>
        <taxon>Eukaryota</taxon>
        <taxon>Fungi</taxon>
        <taxon>Dikarya</taxon>
        <taxon>Basidiomycota</taxon>
        <taxon>Agaricomycotina</taxon>
        <taxon>Agaricomycetes</taxon>
        <taxon>Agaricomycetidae</taxon>
        <taxon>Agaricales</taxon>
        <taxon>Marasmiineae</taxon>
        <taxon>Mycenaceae</taxon>
        <taxon>Mycena</taxon>
    </lineage>
</organism>
<accession>A0AAD7ABC4</accession>